<protein>
    <submittedName>
        <fullName evidence="2">Uncharacterized protein</fullName>
    </submittedName>
</protein>
<keyword evidence="3" id="KW-1185">Reference proteome</keyword>
<feature type="compositionally biased region" description="Polar residues" evidence="1">
    <location>
        <begin position="104"/>
        <end position="116"/>
    </location>
</feature>
<feature type="region of interest" description="Disordered" evidence="1">
    <location>
        <begin position="73"/>
        <end position="125"/>
    </location>
</feature>
<comment type="caution">
    <text evidence="2">The sequence shown here is derived from an EMBL/GenBank/DDBJ whole genome shotgun (WGS) entry which is preliminary data.</text>
</comment>
<dbReference type="Proteomes" id="UP000053232">
    <property type="component" value="Unassembled WGS sequence"/>
</dbReference>
<proteinExistence type="predicted"/>
<dbReference type="EMBL" id="ARYC01000572">
    <property type="protein sequence ID" value="KEJ83078.1"/>
    <property type="molecule type" value="Genomic_DNA"/>
</dbReference>
<feature type="compositionally biased region" description="Low complexity" evidence="1">
    <location>
        <begin position="92"/>
        <end position="103"/>
    </location>
</feature>
<evidence type="ECO:0000313" key="2">
    <source>
        <dbReference type="EMBL" id="KEJ83078.1"/>
    </source>
</evidence>
<gene>
    <name evidence="2" type="ORF">OXYTRIMIC_362</name>
</gene>
<feature type="compositionally biased region" description="Polar residues" evidence="1">
    <location>
        <begin position="73"/>
        <end position="84"/>
    </location>
</feature>
<name>A0A073HYL0_9SPIT</name>
<reference evidence="3" key="1">
    <citation type="journal article" date="2014" name="Cell">
        <title>The Architecture of a Scrambled Genome Reveals Massive Levels of Genomic Rearrangement during Development.</title>
        <authorList>
            <person name="Chen X."/>
            <person name="Bracht J.R."/>
            <person name="Goldman A.D."/>
            <person name="Dolzhenko E."/>
            <person name="Clay D.M."/>
            <person name="Swart E.C."/>
            <person name="Perlman D.H."/>
            <person name="Doak T.G."/>
            <person name="Stuart A."/>
            <person name="Amemiya C.T."/>
            <person name="Sebra R.P."/>
            <person name="Landweber L.F."/>
        </authorList>
    </citation>
    <scope>NUCLEOTIDE SEQUENCE [LARGE SCALE GENOMIC DNA]</scope>
    <source>
        <strain evidence="3">JRB310</strain>
    </source>
</reference>
<dbReference type="AlphaFoldDB" id="A0A073HYL0"/>
<accession>A0A073HYL0</accession>
<organism evidence="2 3">
    <name type="scientific">Oxytricha trifallax</name>
    <dbReference type="NCBI Taxonomy" id="1172189"/>
    <lineage>
        <taxon>Eukaryota</taxon>
        <taxon>Sar</taxon>
        <taxon>Alveolata</taxon>
        <taxon>Ciliophora</taxon>
        <taxon>Intramacronucleata</taxon>
        <taxon>Spirotrichea</taxon>
        <taxon>Stichotrichia</taxon>
        <taxon>Sporadotrichida</taxon>
        <taxon>Oxytrichidae</taxon>
        <taxon>Oxytrichinae</taxon>
        <taxon>Oxytricha</taxon>
    </lineage>
</organism>
<feature type="region of interest" description="Disordered" evidence="1">
    <location>
        <begin position="1"/>
        <end position="25"/>
    </location>
</feature>
<evidence type="ECO:0000313" key="3">
    <source>
        <dbReference type="Proteomes" id="UP000053232"/>
    </source>
</evidence>
<sequence length="209" mass="22893">MDSNRQQLQIGSAGQADITNSSGSANDNTGIVGFGQSTNILNQQPVINNYYILQNPLFTMMNYGQVQYIQQPPSVGQAGQNSIPQQPPIAHNPLQQSNPPSQQTFAQSVPQQHGPLQQNTNTTAPTQNQITSLDLVQLMDDCNLTLAQQTDLIDVVQHLQEALQMFALHTAGLTLKQKLLAVQLLKMNPQLLSETHDVVKTLQESNLSQ</sequence>
<evidence type="ECO:0000256" key="1">
    <source>
        <dbReference type="SAM" id="MobiDB-lite"/>
    </source>
</evidence>